<dbReference type="Proteomes" id="UP000201169">
    <property type="component" value="Chromosome"/>
</dbReference>
<dbReference type="PANTHER" id="PTHR43596">
    <property type="entry name" value="ADP,ATP CARRIER PROTEIN"/>
    <property type="match status" value="1"/>
</dbReference>
<sequence>MNNILYKFFSVNTKELALLAYSFFFMFLLFASYAILRPLRDALGLEGDTVDLKWLFLATFILIILASLAAMWISSRLKRMFYINAIFIFFISNLFIFYIAMQTISSDSVYFLWLCRSFYVWVSIFNLFIISSAWSLLADVFTKDFSKRMFAMIAAGASLGNIMGAYLVSVLAASITVDLFIFISILFLLFSLILKKLIISEGFKFNDKVSFEDKFQKPIGSKNPFEGFKLIIKSKYLMALLGFILLLTSVSTFLYMEQARMIFDMFPTREARIQAFANIDLIVQSLSFFIQIFLTAKIVQFFGIKWLLSLLGFVLTVVFVIMALMHYGGLAEKPESSGGIYGGYGGYKEPIHRLFDSLVSEPETTYFYPIVLIIAMVIRRVGEYALVKPGREMLFVPLDSDSKYKVKNFLDTVVYRGGDALSSQLEGALAKISIALTLFAGAFISFIWGLLGLFLSRSYEKNKY</sequence>
<dbReference type="EMBL" id="CP022347">
    <property type="protein sequence ID" value="ASQ31182.1"/>
    <property type="molecule type" value="Genomic_DNA"/>
</dbReference>
<feature type="transmembrane region" description="Helical" evidence="4">
    <location>
        <begin position="306"/>
        <end position="327"/>
    </location>
</feature>
<dbReference type="KEGG" id="cavi:CAV_1580"/>
<evidence type="ECO:0000256" key="3">
    <source>
        <dbReference type="ARBA" id="ARBA00023136"/>
    </source>
</evidence>
<dbReference type="Gene3D" id="1.20.1250.20">
    <property type="entry name" value="MFS general substrate transporter like domains"/>
    <property type="match status" value="1"/>
</dbReference>
<evidence type="ECO:0000256" key="2">
    <source>
        <dbReference type="ARBA" id="ARBA00022989"/>
    </source>
</evidence>
<keyword evidence="2 4" id="KW-1133">Transmembrane helix</keyword>
<keyword evidence="6" id="KW-1185">Reference proteome</keyword>
<dbReference type="InterPro" id="IPR036259">
    <property type="entry name" value="MFS_trans_sf"/>
</dbReference>
<dbReference type="Pfam" id="PF07690">
    <property type="entry name" value="MFS_1"/>
    <property type="match status" value="1"/>
</dbReference>
<dbReference type="AlphaFoldDB" id="A0A222N030"/>
<dbReference type="InterPro" id="IPR011701">
    <property type="entry name" value="MFS"/>
</dbReference>
<dbReference type="PANTHER" id="PTHR43596:SF1">
    <property type="entry name" value="ADP,ATP CARRIER PROTEIN"/>
    <property type="match status" value="1"/>
</dbReference>
<evidence type="ECO:0000256" key="1">
    <source>
        <dbReference type="ARBA" id="ARBA00022692"/>
    </source>
</evidence>
<feature type="transmembrane region" description="Helical" evidence="4">
    <location>
        <begin position="179"/>
        <end position="198"/>
    </location>
</feature>
<evidence type="ECO:0000313" key="6">
    <source>
        <dbReference type="Proteomes" id="UP000201169"/>
    </source>
</evidence>
<feature type="transmembrane region" description="Helical" evidence="4">
    <location>
        <begin position="16"/>
        <end position="35"/>
    </location>
</feature>
<feature type="transmembrane region" description="Helical" evidence="4">
    <location>
        <begin position="432"/>
        <end position="455"/>
    </location>
</feature>
<feature type="transmembrane region" description="Helical" evidence="4">
    <location>
        <begin position="80"/>
        <end position="98"/>
    </location>
</feature>
<organism evidence="5 6">
    <name type="scientific">Campylobacter avium LMG 24591</name>
    <dbReference type="NCBI Taxonomy" id="522484"/>
    <lineage>
        <taxon>Bacteria</taxon>
        <taxon>Pseudomonadati</taxon>
        <taxon>Campylobacterota</taxon>
        <taxon>Epsilonproteobacteria</taxon>
        <taxon>Campylobacterales</taxon>
        <taxon>Campylobacteraceae</taxon>
        <taxon>Campylobacter</taxon>
    </lineage>
</organism>
<feature type="transmembrane region" description="Helical" evidence="4">
    <location>
        <begin position="149"/>
        <end position="173"/>
    </location>
</feature>
<protein>
    <submittedName>
        <fullName evidence="5">Major facilitator superfamily transporter</fullName>
    </submittedName>
</protein>
<dbReference type="RefSeq" id="WP_186821770.1">
    <property type="nucleotide sequence ID" value="NZ_CP022347.1"/>
</dbReference>
<feature type="transmembrane region" description="Helical" evidence="4">
    <location>
        <begin position="118"/>
        <end position="137"/>
    </location>
</feature>
<feature type="transmembrane region" description="Helical" evidence="4">
    <location>
        <begin position="236"/>
        <end position="255"/>
    </location>
</feature>
<feature type="transmembrane region" description="Helical" evidence="4">
    <location>
        <begin position="275"/>
        <end position="294"/>
    </location>
</feature>
<feature type="transmembrane region" description="Helical" evidence="4">
    <location>
        <begin position="55"/>
        <end position="73"/>
    </location>
</feature>
<accession>A0A222N030</accession>
<keyword evidence="3 4" id="KW-0472">Membrane</keyword>
<name>A0A222N030_9BACT</name>
<proteinExistence type="predicted"/>
<gene>
    <name evidence="5" type="ORF">CAV_1580</name>
</gene>
<keyword evidence="1 4" id="KW-0812">Transmembrane</keyword>
<evidence type="ECO:0000256" key="4">
    <source>
        <dbReference type="SAM" id="Phobius"/>
    </source>
</evidence>
<dbReference type="SUPFAM" id="SSF103473">
    <property type="entry name" value="MFS general substrate transporter"/>
    <property type="match status" value="1"/>
</dbReference>
<evidence type="ECO:0000313" key="5">
    <source>
        <dbReference type="EMBL" id="ASQ31182.1"/>
    </source>
</evidence>
<dbReference type="GO" id="GO:0022857">
    <property type="term" value="F:transmembrane transporter activity"/>
    <property type="evidence" value="ECO:0007669"/>
    <property type="project" value="InterPro"/>
</dbReference>
<reference evidence="5 6" key="1">
    <citation type="submission" date="2017-07" db="EMBL/GenBank/DDBJ databases">
        <title>Analysis of two Campylobacter avium genomes and identification of a novel hippuricase gene.</title>
        <authorList>
            <person name="Miller W.G."/>
            <person name="Chapman M.H."/>
            <person name="Yee E."/>
            <person name="Revez J."/>
            <person name="Bono J.L."/>
            <person name="Rossi M."/>
        </authorList>
    </citation>
    <scope>NUCLEOTIDE SEQUENCE [LARGE SCALE GENOMIC DNA]</scope>
    <source>
        <strain evidence="5 6">LMG 24591</strain>
    </source>
</reference>